<gene>
    <name evidence="12" type="ORF">SAMN05421770_101695</name>
</gene>
<keyword evidence="1" id="KW-0547">Nucleotide-binding</keyword>
<dbReference type="PANTHER" id="PTHR47962">
    <property type="entry name" value="ATP-DEPENDENT HELICASE LHR-RELATED-RELATED"/>
    <property type="match status" value="1"/>
</dbReference>
<dbReference type="PROSITE" id="PS51192">
    <property type="entry name" value="HELICASE_ATP_BIND_1"/>
    <property type="match status" value="1"/>
</dbReference>
<evidence type="ECO:0000256" key="3">
    <source>
        <dbReference type="ARBA" id="ARBA00022801"/>
    </source>
</evidence>
<evidence type="ECO:0000256" key="8">
    <source>
        <dbReference type="ARBA" id="ARBA00023235"/>
    </source>
</evidence>
<evidence type="ECO:0000256" key="9">
    <source>
        <dbReference type="SAM" id="MobiDB-lite"/>
    </source>
</evidence>
<dbReference type="InterPro" id="IPR011545">
    <property type="entry name" value="DEAD/DEAH_box_helicase_dom"/>
</dbReference>
<dbReference type="CDD" id="cd18796">
    <property type="entry name" value="SF2_C_LHR"/>
    <property type="match status" value="1"/>
</dbReference>
<keyword evidence="7" id="KW-0234">DNA repair</keyword>
<dbReference type="Pfam" id="PF00270">
    <property type="entry name" value="DEAD"/>
    <property type="match status" value="1"/>
</dbReference>
<feature type="domain" description="Helicase C-terminal" evidence="11">
    <location>
        <begin position="317"/>
        <end position="477"/>
    </location>
</feature>
<dbReference type="InterPro" id="IPR052511">
    <property type="entry name" value="ATP-dep_Helicase"/>
</dbReference>
<dbReference type="InterPro" id="IPR003593">
    <property type="entry name" value="AAA+_ATPase"/>
</dbReference>
<dbReference type="GO" id="GO:0016887">
    <property type="term" value="F:ATP hydrolysis activity"/>
    <property type="evidence" value="ECO:0007669"/>
    <property type="project" value="TreeGrafter"/>
</dbReference>
<keyword evidence="3" id="KW-0378">Hydrolase</keyword>
<evidence type="ECO:0000313" key="12">
    <source>
        <dbReference type="EMBL" id="SNS37111.1"/>
    </source>
</evidence>
<feature type="compositionally biased region" description="Polar residues" evidence="9">
    <location>
        <begin position="1303"/>
        <end position="1317"/>
    </location>
</feature>
<dbReference type="InterPro" id="IPR045628">
    <property type="entry name" value="Lhr_WH_dom"/>
</dbReference>
<dbReference type="EMBL" id="FZOU01000001">
    <property type="protein sequence ID" value="SNS37111.1"/>
    <property type="molecule type" value="Genomic_DNA"/>
</dbReference>
<evidence type="ECO:0000259" key="10">
    <source>
        <dbReference type="PROSITE" id="PS51192"/>
    </source>
</evidence>
<keyword evidence="8" id="KW-0413">Isomerase</keyword>
<keyword evidence="5" id="KW-0067">ATP-binding</keyword>
<reference evidence="12 13" key="1">
    <citation type="submission" date="2017-06" db="EMBL/GenBank/DDBJ databases">
        <authorList>
            <person name="Kim H.J."/>
            <person name="Triplett B.A."/>
        </authorList>
    </citation>
    <scope>NUCLEOTIDE SEQUENCE [LARGE SCALE GENOMIC DNA]</scope>
    <source>
        <strain evidence="12 13">DSM 18704</strain>
    </source>
</reference>
<dbReference type="InterPro" id="IPR055368">
    <property type="entry name" value="WH3_Lhr"/>
</dbReference>
<evidence type="ECO:0000256" key="7">
    <source>
        <dbReference type="ARBA" id="ARBA00023204"/>
    </source>
</evidence>
<evidence type="ECO:0000259" key="11">
    <source>
        <dbReference type="PROSITE" id="PS51194"/>
    </source>
</evidence>
<accession>A0A239DYB6</accession>
<feature type="domain" description="Helicase ATP-binding" evidence="10">
    <location>
        <begin position="47"/>
        <end position="240"/>
    </location>
</feature>
<organism evidence="12 13">
    <name type="scientific">Granulicella rosea</name>
    <dbReference type="NCBI Taxonomy" id="474952"/>
    <lineage>
        <taxon>Bacteria</taxon>
        <taxon>Pseudomonadati</taxon>
        <taxon>Acidobacteriota</taxon>
        <taxon>Terriglobia</taxon>
        <taxon>Terriglobales</taxon>
        <taxon>Acidobacteriaceae</taxon>
        <taxon>Granulicella</taxon>
    </lineage>
</organism>
<evidence type="ECO:0000256" key="5">
    <source>
        <dbReference type="ARBA" id="ARBA00022840"/>
    </source>
</evidence>
<keyword evidence="13" id="KW-1185">Reference proteome</keyword>
<keyword evidence="6" id="KW-0238">DNA-binding</keyword>
<dbReference type="RefSeq" id="WP_089406969.1">
    <property type="nucleotide sequence ID" value="NZ_FZOU01000001.1"/>
</dbReference>
<dbReference type="Pfam" id="PF23234">
    <property type="entry name" value="WHD_4th_Lhr"/>
    <property type="match status" value="1"/>
</dbReference>
<keyword evidence="4 12" id="KW-0347">Helicase</keyword>
<keyword evidence="2" id="KW-0227">DNA damage</keyword>
<feature type="region of interest" description="Disordered" evidence="9">
    <location>
        <begin position="1298"/>
        <end position="1317"/>
    </location>
</feature>
<dbReference type="InterPro" id="IPR013701">
    <property type="entry name" value="Lhr-like_DEAD/DEAH_assoc"/>
</dbReference>
<dbReference type="Proteomes" id="UP000198356">
    <property type="component" value="Unassembled WGS sequence"/>
</dbReference>
<proteinExistence type="predicted"/>
<dbReference type="PANTHER" id="PTHR47962:SF5">
    <property type="entry name" value="ATP-DEPENDENT HELICASE LHR-RELATED"/>
    <property type="match status" value="1"/>
</dbReference>
<dbReference type="Pfam" id="PF00271">
    <property type="entry name" value="Helicase_C"/>
    <property type="match status" value="1"/>
</dbReference>
<dbReference type="InterPro" id="IPR001650">
    <property type="entry name" value="Helicase_C-like"/>
</dbReference>
<dbReference type="GO" id="GO:0006281">
    <property type="term" value="P:DNA repair"/>
    <property type="evidence" value="ECO:0007669"/>
    <property type="project" value="UniProtKB-KW"/>
</dbReference>
<dbReference type="InterPro" id="IPR027417">
    <property type="entry name" value="P-loop_NTPase"/>
</dbReference>
<dbReference type="Pfam" id="PF23236">
    <property type="entry name" value="WHD_2nd_Lhr"/>
    <property type="match status" value="1"/>
</dbReference>
<dbReference type="InterPro" id="IPR014001">
    <property type="entry name" value="Helicase_ATP-bd"/>
</dbReference>
<evidence type="ECO:0000313" key="13">
    <source>
        <dbReference type="Proteomes" id="UP000198356"/>
    </source>
</evidence>
<dbReference type="Gene3D" id="3.40.50.300">
    <property type="entry name" value="P-loop containing nucleotide triphosphate hydrolases"/>
    <property type="match status" value="2"/>
</dbReference>
<evidence type="ECO:0000256" key="2">
    <source>
        <dbReference type="ARBA" id="ARBA00022763"/>
    </source>
</evidence>
<evidence type="ECO:0000256" key="1">
    <source>
        <dbReference type="ARBA" id="ARBA00022741"/>
    </source>
</evidence>
<dbReference type="OrthoDB" id="9774462at2"/>
<protein>
    <submittedName>
        <fullName evidence="12">ATP dependent helicase, Lhr family</fullName>
    </submittedName>
</protein>
<dbReference type="Pfam" id="PF08494">
    <property type="entry name" value="DEAD_assoc"/>
    <property type="match status" value="1"/>
</dbReference>
<dbReference type="Pfam" id="PF19306">
    <property type="entry name" value="WHD_Lhr"/>
    <property type="match status" value="1"/>
</dbReference>
<dbReference type="GO" id="GO:0004386">
    <property type="term" value="F:helicase activity"/>
    <property type="evidence" value="ECO:0007669"/>
    <property type="project" value="UniProtKB-KW"/>
</dbReference>
<evidence type="ECO:0000256" key="4">
    <source>
        <dbReference type="ARBA" id="ARBA00022806"/>
    </source>
</evidence>
<dbReference type="Pfam" id="PF23235">
    <property type="entry name" value="WHD_3rd_Lhr"/>
    <property type="match status" value="1"/>
</dbReference>
<dbReference type="SUPFAM" id="SSF52540">
    <property type="entry name" value="P-loop containing nucleoside triphosphate hydrolases"/>
    <property type="match status" value="1"/>
</dbReference>
<dbReference type="GO" id="GO:0005524">
    <property type="term" value="F:ATP binding"/>
    <property type="evidence" value="ECO:0007669"/>
    <property type="project" value="UniProtKB-KW"/>
</dbReference>
<evidence type="ECO:0000256" key="6">
    <source>
        <dbReference type="ARBA" id="ARBA00023125"/>
    </source>
</evidence>
<name>A0A239DYB6_9BACT</name>
<dbReference type="GO" id="GO:0003677">
    <property type="term" value="F:DNA binding"/>
    <property type="evidence" value="ECO:0007669"/>
    <property type="project" value="UniProtKB-KW"/>
</dbReference>
<dbReference type="SMART" id="SM00382">
    <property type="entry name" value="AAA"/>
    <property type="match status" value="1"/>
</dbReference>
<dbReference type="SMART" id="SM00490">
    <property type="entry name" value="HELICc"/>
    <property type="match status" value="1"/>
</dbReference>
<dbReference type="SMART" id="SM00487">
    <property type="entry name" value="DEXDc"/>
    <property type="match status" value="1"/>
</dbReference>
<dbReference type="InterPro" id="IPR055369">
    <property type="entry name" value="WH2_Lhr"/>
</dbReference>
<dbReference type="PROSITE" id="PS51194">
    <property type="entry name" value="HELICASE_CTER"/>
    <property type="match status" value="1"/>
</dbReference>
<sequence>MPPAARKTKIPAAPSREDAALALFHPITAKWFRAVFDGPTAPQVEGWPAIARGESTLILAPTGTGKTLTAFLWCLDRLMLGASSEARGKGARVLYLSPLKALAADVERNLRSPLAGIANMAQREGVPVHMPEISVRTGDTSPKDRARFNRHPGDILITTPESLYLMLTSAASEQLRTVETVIIDEIHALVPTKRGAHMALSLERLEALTGRRVQRIGLSATQRPLEEVARFLGGAETSPADIVPELVTEAPLTVELESQPTGTRFRPVTIVNAGARKVLDIRVEVPVEDMAKLGEIDEQPSGPASQGPKRTSIWQSIHPRLLEIIQGRTSTLIFVNARRIAERLAGAINDLAGEPLARAHHGSLAAAQRTEIEELLKAGRIKALVCTSSLELGIDMGAIDLVIQIEAPPSVASGLQRIGRAGHQVGMPSNGIIFPKYRADLVACAAVTRAMHEGHVESTRFLRNPLDILAQQVVAIVAHPPEAAAAEVLEDDEAEGAGISYAALFAMVRASAPFCALTPSVFDGVLDMLAGRYPSDEFAELRPRVTWDRTRNWLTPRQGVKRIAILNGGTIPDRGLYGVFLAGTHNKPVRVGELDEEMVFESRTGDTFILGASTWRIDEITHDRVLVTPAPGSPGKMPFWHGDQAGRPLEFGRRIGALVRTLREMPRNVALTTLTTEHDLDPQAAENVMRYLADQELATTHVPDDRTIVIERVRDELGDWRMCCLTPFGSRVHAPWAMAVTARIRANNGAEVETMWSEDGFVLRFPETDEPPSVDHLLLEPEEAAELVLRQLGSTALFAAKFREAASRALLLPRRRADGRTPLWQQRKRAYDLLSVASRYPGFPILLEAYRECLRDVFDMPALMEILRSIGNRSLRVHTVDSRTPSPFASALLFSYVANYIYDGDAPLAERRAQALSIDQDQLRELLGDADLRELLDLNAIEETEETLQCVVDPFKARNMDGVHDLLLRLGDLSRAELLIRCVTPEVAITAERLRKARRILEVSVASEKRLIAVEDSARYRDALGVPLPPGLPTAFLEAAPDAALDLVRRYARTHGPFTTPEVATRFGLPLASTEAILNRLVQAGRIVEGGFRPGGQHREWCDNEVLRTIRRKSLARLRKEVEPVEQRTLARLFTRWQGVVQPRRGLDALLDVIENLQGAPLPASILETEILPARILNYKPADLDTLIAAGEVMWCGLDPIGERDGRVALYLSDKLTSLWPVMPAPAIDGEKERKIVAYLQANGASFFQQLHDGVGGGYPGETIDAIWNLVWRGLLTNDALHALRAYCERASTSAKPARKVHNQQAGFRSRRTTPPTAQGRWALQATAFEPGRNATAWSHAIAQQLLTRYGVVFRETAHAENLSGGFSAIYDVMKALEESGKIRRGYFAADLGATQFAMPAAVDLLRSLRVASDPEKVEMLQLAATDPANPYGALLRWPAAADSTSSLTRSVGARVVLADGALMAYLRRGNPNVQVFLPEEEPMRSQSAKVLAEFFVAQSQAQGGMLIVSVNGVPVHEHWWARTLLEAGFVAAPMGFNVRRVLPALPR</sequence>
<dbReference type="InterPro" id="IPR055367">
    <property type="entry name" value="WH4_Lhr"/>
</dbReference>